<evidence type="ECO:0000256" key="6">
    <source>
        <dbReference type="ARBA" id="ARBA00047899"/>
    </source>
</evidence>
<dbReference type="PROSITE" id="PS50011">
    <property type="entry name" value="PROTEIN_KINASE_DOM"/>
    <property type="match status" value="1"/>
</dbReference>
<evidence type="ECO:0000256" key="1">
    <source>
        <dbReference type="ARBA" id="ARBA00022527"/>
    </source>
</evidence>
<dbReference type="RefSeq" id="XP_018826193.1">
    <property type="nucleotide sequence ID" value="XM_018970648.2"/>
</dbReference>
<reference evidence="10" key="1">
    <citation type="submission" date="2025-08" db="UniProtKB">
        <authorList>
            <consortium name="RefSeq"/>
        </authorList>
    </citation>
    <scope>IDENTIFICATION</scope>
    <source>
        <tissue evidence="10">Leaves</tissue>
    </source>
</reference>
<dbReference type="SUPFAM" id="SSF56112">
    <property type="entry name" value="Protein kinase-like (PK-like)"/>
    <property type="match status" value="1"/>
</dbReference>
<dbReference type="InterPro" id="IPR017441">
    <property type="entry name" value="Protein_kinase_ATP_BS"/>
</dbReference>
<dbReference type="PROSITE" id="PS00107">
    <property type="entry name" value="PROTEIN_KINASE_ATP"/>
    <property type="match status" value="1"/>
</dbReference>
<dbReference type="PANTHER" id="PTHR44329">
    <property type="entry name" value="SERINE/THREONINE-PROTEIN KINASE TNNI3K-RELATED"/>
    <property type="match status" value="1"/>
</dbReference>
<comment type="catalytic activity">
    <reaction evidence="6">
        <text>L-threonyl-[protein] + ATP = O-phospho-L-threonyl-[protein] + ADP + H(+)</text>
        <dbReference type="Rhea" id="RHEA:46608"/>
        <dbReference type="Rhea" id="RHEA-COMP:11060"/>
        <dbReference type="Rhea" id="RHEA-COMP:11605"/>
        <dbReference type="ChEBI" id="CHEBI:15378"/>
        <dbReference type="ChEBI" id="CHEBI:30013"/>
        <dbReference type="ChEBI" id="CHEBI:30616"/>
        <dbReference type="ChEBI" id="CHEBI:61977"/>
        <dbReference type="ChEBI" id="CHEBI:456216"/>
        <dbReference type="EC" id="2.7.11.1"/>
    </reaction>
</comment>
<dbReference type="OrthoDB" id="339325at2759"/>
<gene>
    <name evidence="10" type="primary">LOC108995150</name>
</gene>
<proteinExistence type="inferred from homology"/>
<dbReference type="GeneID" id="108995150"/>
<dbReference type="Gene3D" id="1.10.510.10">
    <property type="entry name" value="Transferase(Phosphotransferase) domain 1"/>
    <property type="match status" value="1"/>
</dbReference>
<evidence type="ECO:0000256" key="2">
    <source>
        <dbReference type="ARBA" id="ARBA00022679"/>
    </source>
</evidence>
<dbReference type="FunFam" id="3.30.200.20:FF:000034">
    <property type="entry name" value="Kinase suppressor of Ras 1"/>
    <property type="match status" value="1"/>
</dbReference>
<dbReference type="Proteomes" id="UP000235220">
    <property type="component" value="Chromosome 4"/>
</dbReference>
<evidence type="ECO:0000256" key="8">
    <source>
        <dbReference type="RuleBase" id="RU000304"/>
    </source>
</evidence>
<dbReference type="PIRSF" id="PIRSF000654">
    <property type="entry name" value="Integrin-linked_kinase"/>
    <property type="match status" value="1"/>
</dbReference>
<dbReference type="Pfam" id="PF07714">
    <property type="entry name" value="PK_Tyr_Ser-Thr"/>
    <property type="match status" value="1"/>
</dbReference>
<dbReference type="PRINTS" id="PR00109">
    <property type="entry name" value="TYRKINASE"/>
</dbReference>
<evidence type="ECO:0000256" key="4">
    <source>
        <dbReference type="ARBA" id="ARBA00022777"/>
    </source>
</evidence>
<dbReference type="GO" id="GO:0005524">
    <property type="term" value="F:ATP binding"/>
    <property type="evidence" value="ECO:0007669"/>
    <property type="project" value="UniProtKB-UniRule"/>
</dbReference>
<comment type="similarity">
    <text evidence="8">Belongs to the protein kinase superfamily.</text>
</comment>
<dbReference type="SMART" id="SM00220">
    <property type="entry name" value="S_TKc"/>
    <property type="match status" value="1"/>
</dbReference>
<dbReference type="Gramene" id="Jr04_01540_p1">
    <property type="protein sequence ID" value="cds.Jr04_01540_p1"/>
    <property type="gene ID" value="Jr04_01540"/>
</dbReference>
<dbReference type="InterPro" id="IPR011009">
    <property type="entry name" value="Kinase-like_dom_sf"/>
</dbReference>
<protein>
    <submittedName>
        <fullName evidence="10">Serine/threonine-protein kinase STY13-like</fullName>
    </submittedName>
</protein>
<dbReference type="KEGG" id="jre:108995150"/>
<keyword evidence="2" id="KW-0808">Transferase</keyword>
<dbReference type="InterPro" id="IPR008271">
    <property type="entry name" value="Ser/Thr_kinase_AS"/>
</dbReference>
<dbReference type="PROSITE" id="PS00108">
    <property type="entry name" value="PROTEIN_KINASE_ST"/>
    <property type="match status" value="1"/>
</dbReference>
<dbReference type="InterPro" id="IPR051681">
    <property type="entry name" value="Ser/Thr_Kinases-Pseudokinases"/>
</dbReference>
<keyword evidence="5 8" id="KW-0067">ATP-binding</keyword>
<keyword evidence="4" id="KW-0418">Kinase</keyword>
<dbReference type="PANTHER" id="PTHR44329:SF280">
    <property type="entry name" value="PROTEIN KINASE"/>
    <property type="match status" value="1"/>
</dbReference>
<evidence type="ECO:0000313" key="10">
    <source>
        <dbReference type="RefSeq" id="XP_018826193.1"/>
    </source>
</evidence>
<keyword evidence="1 8" id="KW-0723">Serine/threonine-protein kinase</keyword>
<sequence>MEDRSKIFVRAGMVDIKRLDRQLEEHLNRVWALQNPDNKEKNVRPATAKEPWEIDSDKLIVKEVIGRGTFSAVHRGVYGGQDVAVKVLEWRSAQAGTDQAEITLLRNAAFKQEVSVWHKLEHPNVVKFIGATRGTDFKNQAERNGMPSSTAACIIIEYLPWGTLKSYLIKNRKRKLAFTKVIRLALDLARGLKYLHSRKIVHRDVKTENVLLDKNHSLKLTDFGTACIQDSIPDEIGRTGTPGYMAPEVFENKPYSRKCDVYSFGICLWEMFCCDMPFPNVRFSELTSPAVYKTLKPEIPSFCPSSFAKIITQCWDADPKKRPEMEEVVTMLEAIQTSEEGRRLQSCFFFCHK</sequence>
<keyword evidence="3 8" id="KW-0547">Nucleotide-binding</keyword>
<evidence type="ECO:0000313" key="9">
    <source>
        <dbReference type="Proteomes" id="UP000235220"/>
    </source>
</evidence>
<dbReference type="CDD" id="cd13999">
    <property type="entry name" value="STKc_MAP3K-like"/>
    <property type="match status" value="1"/>
</dbReference>
<accession>A0A2I4F3H5</accession>
<organism evidence="9 10">
    <name type="scientific">Juglans regia</name>
    <name type="common">English walnut</name>
    <dbReference type="NCBI Taxonomy" id="51240"/>
    <lineage>
        <taxon>Eukaryota</taxon>
        <taxon>Viridiplantae</taxon>
        <taxon>Streptophyta</taxon>
        <taxon>Embryophyta</taxon>
        <taxon>Tracheophyta</taxon>
        <taxon>Spermatophyta</taxon>
        <taxon>Magnoliopsida</taxon>
        <taxon>eudicotyledons</taxon>
        <taxon>Gunneridae</taxon>
        <taxon>Pentapetalae</taxon>
        <taxon>rosids</taxon>
        <taxon>fabids</taxon>
        <taxon>Fagales</taxon>
        <taxon>Juglandaceae</taxon>
        <taxon>Juglans</taxon>
    </lineage>
</organism>
<comment type="catalytic activity">
    <reaction evidence="7">
        <text>L-seryl-[protein] + ATP = O-phospho-L-seryl-[protein] + ADP + H(+)</text>
        <dbReference type="Rhea" id="RHEA:17989"/>
        <dbReference type="Rhea" id="RHEA-COMP:9863"/>
        <dbReference type="Rhea" id="RHEA-COMP:11604"/>
        <dbReference type="ChEBI" id="CHEBI:15378"/>
        <dbReference type="ChEBI" id="CHEBI:29999"/>
        <dbReference type="ChEBI" id="CHEBI:30616"/>
        <dbReference type="ChEBI" id="CHEBI:83421"/>
        <dbReference type="ChEBI" id="CHEBI:456216"/>
        <dbReference type="EC" id="2.7.11.1"/>
    </reaction>
</comment>
<name>A0A2I4F3H5_JUGRE</name>
<dbReference type="STRING" id="51240.A0A2I4F3H5"/>
<dbReference type="Gene3D" id="3.30.200.20">
    <property type="entry name" value="Phosphorylase Kinase, domain 1"/>
    <property type="match status" value="1"/>
</dbReference>
<evidence type="ECO:0000256" key="7">
    <source>
        <dbReference type="ARBA" id="ARBA00048679"/>
    </source>
</evidence>
<dbReference type="InterPro" id="IPR001245">
    <property type="entry name" value="Ser-Thr/Tyr_kinase_cat_dom"/>
</dbReference>
<evidence type="ECO:0000256" key="5">
    <source>
        <dbReference type="ARBA" id="ARBA00022840"/>
    </source>
</evidence>
<dbReference type="InterPro" id="IPR000719">
    <property type="entry name" value="Prot_kinase_dom"/>
</dbReference>
<keyword evidence="9" id="KW-1185">Reference proteome</keyword>
<dbReference type="AlphaFoldDB" id="A0A2I4F3H5"/>
<evidence type="ECO:0000256" key="3">
    <source>
        <dbReference type="ARBA" id="ARBA00022741"/>
    </source>
</evidence>
<dbReference type="GO" id="GO:0004674">
    <property type="term" value="F:protein serine/threonine kinase activity"/>
    <property type="evidence" value="ECO:0000318"/>
    <property type="project" value="GO_Central"/>
</dbReference>
<dbReference type="GO" id="GO:0007165">
    <property type="term" value="P:signal transduction"/>
    <property type="evidence" value="ECO:0000318"/>
    <property type="project" value="GO_Central"/>
</dbReference>